<keyword evidence="4" id="KW-0645">Protease</keyword>
<proteinExistence type="inferred from homology"/>
<keyword evidence="4" id="KW-0482">Metalloprotease</keyword>
<feature type="domain" description="CAAX prenyl protease 2/Lysostaphin resistance protein A-like" evidence="3">
    <location>
        <begin position="134"/>
        <end position="219"/>
    </location>
</feature>
<evidence type="ECO:0000313" key="5">
    <source>
        <dbReference type="Proteomes" id="UP000273326"/>
    </source>
</evidence>
<accession>A0A3S9H9W5</accession>
<name>A0A3S9H9W5_9LACT</name>
<dbReference type="PANTHER" id="PTHR43592:SF15">
    <property type="entry name" value="CAAX AMINO TERMINAL PROTEASE FAMILY PROTEIN"/>
    <property type="match status" value="1"/>
</dbReference>
<keyword evidence="4" id="KW-0378">Hydrolase</keyword>
<comment type="similarity">
    <text evidence="1">Belongs to the UPF0177 family.</text>
</comment>
<dbReference type="KEGG" id="jeh:EJN90_05220"/>
<dbReference type="Pfam" id="PF02517">
    <property type="entry name" value="Rce1-like"/>
    <property type="match status" value="1"/>
</dbReference>
<feature type="transmembrane region" description="Helical" evidence="2">
    <location>
        <begin position="87"/>
        <end position="109"/>
    </location>
</feature>
<protein>
    <submittedName>
        <fullName evidence="4">CPBP family intramembrane metalloprotease</fullName>
    </submittedName>
</protein>
<feature type="transmembrane region" description="Helical" evidence="2">
    <location>
        <begin position="47"/>
        <end position="66"/>
    </location>
</feature>
<dbReference type="EMBL" id="CP034465">
    <property type="protein sequence ID" value="AZP04117.1"/>
    <property type="molecule type" value="Genomic_DNA"/>
</dbReference>
<sequence>MQKKARKSKRAKFWKSLFIFLILLAVWSIIADIIVIFWGESYPRETGFFINAVKYSIFFLFAKSLIKLNAYSFKKIMGSFSIKKVPWTKLLTINLFIIFLNLPFMATLLESQSLFSLKILNGFLPAPKETLYHLPSSLLMVIFAPFVEEVLFRGFLLNKIGEKQTTASSLLLSSIIFSVFHLNGLTLAQFFAGLFFGICYIQTKKLIVPILLHMISNALPLLLVHFTRLEFLQTPPFATLEASLTQETIILPILVLVCSYVFYKSIKKLPKTVPLARIINKIV</sequence>
<evidence type="ECO:0000256" key="1">
    <source>
        <dbReference type="ARBA" id="ARBA00009067"/>
    </source>
</evidence>
<feature type="transmembrane region" description="Helical" evidence="2">
    <location>
        <begin position="206"/>
        <end position="224"/>
    </location>
</feature>
<keyword evidence="5" id="KW-1185">Reference proteome</keyword>
<reference evidence="5" key="1">
    <citation type="submission" date="2018-12" db="EMBL/GenBank/DDBJ databases">
        <title>Complete genome sequencing of Jeotgalibaca sp. H21T32.</title>
        <authorList>
            <person name="Bae J.-W."/>
            <person name="Lee S.-Y."/>
        </authorList>
    </citation>
    <scope>NUCLEOTIDE SEQUENCE [LARGE SCALE GENOMIC DNA]</scope>
    <source>
        <strain evidence="5">H21T32</strain>
    </source>
</reference>
<organism evidence="4 5">
    <name type="scientific">Jeotgalibaca ciconiae</name>
    <dbReference type="NCBI Taxonomy" id="2496265"/>
    <lineage>
        <taxon>Bacteria</taxon>
        <taxon>Bacillati</taxon>
        <taxon>Bacillota</taxon>
        <taxon>Bacilli</taxon>
        <taxon>Lactobacillales</taxon>
        <taxon>Carnobacteriaceae</taxon>
        <taxon>Jeotgalibaca</taxon>
    </lineage>
</organism>
<dbReference type="OrthoDB" id="8607342at2"/>
<dbReference type="GO" id="GO:0004175">
    <property type="term" value="F:endopeptidase activity"/>
    <property type="evidence" value="ECO:0007669"/>
    <property type="project" value="UniProtKB-ARBA"/>
</dbReference>
<dbReference type="GO" id="GO:0008237">
    <property type="term" value="F:metallopeptidase activity"/>
    <property type="evidence" value="ECO:0007669"/>
    <property type="project" value="UniProtKB-KW"/>
</dbReference>
<dbReference type="AlphaFoldDB" id="A0A3S9H9W5"/>
<dbReference type="RefSeq" id="WP_126109218.1">
    <property type="nucleotide sequence ID" value="NZ_CP034465.1"/>
</dbReference>
<evidence type="ECO:0000313" key="4">
    <source>
        <dbReference type="EMBL" id="AZP04117.1"/>
    </source>
</evidence>
<dbReference type="GO" id="GO:0006508">
    <property type="term" value="P:proteolysis"/>
    <property type="evidence" value="ECO:0007669"/>
    <property type="project" value="UniProtKB-KW"/>
</dbReference>
<feature type="transmembrane region" description="Helical" evidence="2">
    <location>
        <begin position="244"/>
        <end position="263"/>
    </location>
</feature>
<keyword evidence="2" id="KW-1133">Transmembrane helix</keyword>
<feature type="transmembrane region" description="Helical" evidence="2">
    <location>
        <begin position="175"/>
        <end position="199"/>
    </location>
</feature>
<dbReference type="InterPro" id="IPR003675">
    <property type="entry name" value="Rce1/LyrA-like_dom"/>
</dbReference>
<gene>
    <name evidence="4" type="ORF">EJN90_05220</name>
</gene>
<dbReference type="PANTHER" id="PTHR43592">
    <property type="entry name" value="CAAX AMINO TERMINAL PROTEASE"/>
    <property type="match status" value="1"/>
</dbReference>
<evidence type="ECO:0000259" key="3">
    <source>
        <dbReference type="Pfam" id="PF02517"/>
    </source>
</evidence>
<dbReference type="Proteomes" id="UP000273326">
    <property type="component" value="Chromosome"/>
</dbReference>
<keyword evidence="2" id="KW-0472">Membrane</keyword>
<dbReference type="GO" id="GO:0080120">
    <property type="term" value="P:CAAX-box protein maturation"/>
    <property type="evidence" value="ECO:0007669"/>
    <property type="project" value="UniProtKB-ARBA"/>
</dbReference>
<keyword evidence="2" id="KW-0812">Transmembrane</keyword>
<evidence type="ECO:0000256" key="2">
    <source>
        <dbReference type="SAM" id="Phobius"/>
    </source>
</evidence>